<comment type="caution">
    <text evidence="1">The sequence shown here is derived from an EMBL/GenBank/DDBJ whole genome shotgun (WGS) entry which is preliminary data.</text>
</comment>
<sequence length="138" mass="15091">MTVRLRPHHLLCILTYVGKGYSPAFTDNMTAIAGRLSAGEPVEIVEGPDDICAPRQSETNPHCHDCSIQVRDRKAAKDVGRILNISIENGTRLSLPPSSLMQLRRAFAQGRIRSACGDCQWGEMCTEISANAYHGALI</sequence>
<name>A0A073J474_9RHOB</name>
<evidence type="ECO:0000313" key="1">
    <source>
        <dbReference type="EMBL" id="KEJ96794.1"/>
    </source>
</evidence>
<accession>A0A073J474</accession>
<dbReference type="EMBL" id="JAMD01000003">
    <property type="protein sequence ID" value="KEJ96794.1"/>
    <property type="molecule type" value="Genomic_DNA"/>
</dbReference>
<organism evidence="1 2">
    <name type="scientific">Pseudosulfitobacter pseudonitzschiae</name>
    <dbReference type="NCBI Taxonomy" id="1402135"/>
    <lineage>
        <taxon>Bacteria</taxon>
        <taxon>Pseudomonadati</taxon>
        <taxon>Pseudomonadota</taxon>
        <taxon>Alphaproteobacteria</taxon>
        <taxon>Rhodobacterales</taxon>
        <taxon>Roseobacteraceae</taxon>
        <taxon>Pseudosulfitobacter</taxon>
    </lineage>
</organism>
<dbReference type="AlphaFoldDB" id="A0A073J474"/>
<proteinExistence type="predicted"/>
<protein>
    <submittedName>
        <fullName evidence="1">2Fe-2S ferredoxin</fullName>
    </submittedName>
</protein>
<reference evidence="1 2" key="1">
    <citation type="submission" date="2014-01" db="EMBL/GenBank/DDBJ databases">
        <title>Sulfitobacter sp. H3 (MCCC 1A00686) Genome Sequencing.</title>
        <authorList>
            <person name="Lai Q."/>
            <person name="Hong Z."/>
        </authorList>
    </citation>
    <scope>NUCLEOTIDE SEQUENCE [LARGE SCALE GENOMIC DNA]</scope>
    <source>
        <strain evidence="1 2">H3</strain>
    </source>
</reference>
<dbReference type="GeneID" id="68868883"/>
<keyword evidence="2" id="KW-1185">Reference proteome</keyword>
<dbReference type="RefSeq" id="WP_037924460.1">
    <property type="nucleotide sequence ID" value="NZ_CP054599.1"/>
</dbReference>
<dbReference type="Proteomes" id="UP000027746">
    <property type="component" value="Unassembled WGS sequence"/>
</dbReference>
<dbReference type="InterPro" id="IPR009702">
    <property type="entry name" value="DUF1284"/>
</dbReference>
<gene>
    <name evidence="1" type="ORF">SUH3_15690</name>
</gene>
<dbReference type="OrthoDB" id="6195504at2"/>
<dbReference type="Pfam" id="PF06935">
    <property type="entry name" value="DUF1284"/>
    <property type="match status" value="1"/>
</dbReference>
<evidence type="ECO:0000313" key="2">
    <source>
        <dbReference type="Proteomes" id="UP000027746"/>
    </source>
</evidence>